<evidence type="ECO:0000313" key="3">
    <source>
        <dbReference type="EMBL" id="CAL4764595.1"/>
    </source>
</evidence>
<protein>
    <submittedName>
        <fullName evidence="2">Uncharacterized protein</fullName>
    </submittedName>
</protein>
<feature type="transmembrane region" description="Helical" evidence="1">
    <location>
        <begin position="451"/>
        <end position="474"/>
    </location>
</feature>
<keyword evidence="1" id="KW-1133">Transmembrane helix</keyword>
<reference evidence="2" key="1">
    <citation type="submission" date="2022-10" db="EMBL/GenBank/DDBJ databases">
        <authorList>
            <person name="Chen Y."/>
            <person name="Dougan E. K."/>
            <person name="Chan C."/>
            <person name="Rhodes N."/>
            <person name="Thang M."/>
        </authorList>
    </citation>
    <scope>NUCLEOTIDE SEQUENCE</scope>
</reference>
<reference evidence="3 4" key="2">
    <citation type="submission" date="2024-05" db="EMBL/GenBank/DDBJ databases">
        <authorList>
            <person name="Chen Y."/>
            <person name="Shah S."/>
            <person name="Dougan E. K."/>
            <person name="Thang M."/>
            <person name="Chan C."/>
        </authorList>
    </citation>
    <scope>NUCLEOTIDE SEQUENCE [LARGE SCALE GENOMIC DNA]</scope>
</reference>
<feature type="transmembrane region" description="Helical" evidence="1">
    <location>
        <begin position="162"/>
        <end position="180"/>
    </location>
</feature>
<feature type="transmembrane region" description="Helical" evidence="1">
    <location>
        <begin position="126"/>
        <end position="150"/>
    </location>
</feature>
<feature type="transmembrane region" description="Helical" evidence="1">
    <location>
        <begin position="407"/>
        <end position="431"/>
    </location>
</feature>
<feature type="transmembrane region" description="Helical" evidence="1">
    <location>
        <begin position="338"/>
        <end position="356"/>
    </location>
</feature>
<proteinExistence type="predicted"/>
<sequence length="505" mass="56584">MSYALMKHPSGLLCQIFISHAWAEGIFELGDHVRRAWPRMHRLHNLYCCLLANPQNLDMSTWLDGPPAETPFARAMQSASHVLIIPNSTVGIYTRLWCVYEAYLGTQYKKTCIMPARPKTTAQCRILFLTVLLPIVIGLVSGLALVLIPLEDLHLKMMADGLFLMAFLTTILCFGISPTFKLFKGKCPHRCIHQNMNILRAIHVVLMCILTLVAFPWTMLPGPHFTPSNFDHYFILFGTWLFNILRVTQLNEELLEDRELERQATNLDFTSLADATCSDQRDEVRIREAIAGFESEVEIAILILMKAGAYDDSLRRAYEDGANITGLGTTDLVVKTSVATLLWLLCAAHCFAVFVLQDSDVCFQHGGQSVLVQGQVSVTICTSVALFVPVTAFLMERRGPEQGVFGIRVWIISATYALGIPAVFEVTEFLIEQQIWFLQLPFVDKYCPSGPVVFLLIWFPVIMAICALALLMLGQNLWLSWNFRGATMEKVSSSPDSDSNESSTS</sequence>
<dbReference type="AlphaFoldDB" id="A0A9P1FID8"/>
<evidence type="ECO:0000313" key="2">
    <source>
        <dbReference type="EMBL" id="CAI3977283.1"/>
    </source>
</evidence>
<dbReference type="OrthoDB" id="432553at2759"/>
<dbReference type="EMBL" id="CAMXCT010000333">
    <property type="protein sequence ID" value="CAI3977283.1"/>
    <property type="molecule type" value="Genomic_DNA"/>
</dbReference>
<keyword evidence="1" id="KW-0472">Membrane</keyword>
<feature type="transmembrane region" description="Helical" evidence="1">
    <location>
        <begin position="232"/>
        <end position="248"/>
    </location>
</feature>
<gene>
    <name evidence="2" type="ORF">C1SCF055_LOCUS5436</name>
</gene>
<feature type="transmembrane region" description="Helical" evidence="1">
    <location>
        <begin position="376"/>
        <end position="395"/>
    </location>
</feature>
<name>A0A9P1FID8_9DINO</name>
<dbReference type="EMBL" id="CAMXCT020000333">
    <property type="protein sequence ID" value="CAL1130658.1"/>
    <property type="molecule type" value="Genomic_DNA"/>
</dbReference>
<accession>A0A9P1FID8</accession>
<evidence type="ECO:0000313" key="4">
    <source>
        <dbReference type="Proteomes" id="UP001152797"/>
    </source>
</evidence>
<keyword evidence="1" id="KW-0812">Transmembrane</keyword>
<keyword evidence="4" id="KW-1185">Reference proteome</keyword>
<feature type="transmembrane region" description="Helical" evidence="1">
    <location>
        <begin position="201"/>
        <end position="220"/>
    </location>
</feature>
<dbReference type="Proteomes" id="UP001152797">
    <property type="component" value="Unassembled WGS sequence"/>
</dbReference>
<comment type="caution">
    <text evidence="2">The sequence shown here is derived from an EMBL/GenBank/DDBJ whole genome shotgun (WGS) entry which is preliminary data.</text>
</comment>
<dbReference type="EMBL" id="CAMXCT030000333">
    <property type="protein sequence ID" value="CAL4764595.1"/>
    <property type="molecule type" value="Genomic_DNA"/>
</dbReference>
<organism evidence="2">
    <name type="scientific">Cladocopium goreaui</name>
    <dbReference type="NCBI Taxonomy" id="2562237"/>
    <lineage>
        <taxon>Eukaryota</taxon>
        <taxon>Sar</taxon>
        <taxon>Alveolata</taxon>
        <taxon>Dinophyceae</taxon>
        <taxon>Suessiales</taxon>
        <taxon>Symbiodiniaceae</taxon>
        <taxon>Cladocopium</taxon>
    </lineage>
</organism>
<evidence type="ECO:0000256" key="1">
    <source>
        <dbReference type="SAM" id="Phobius"/>
    </source>
</evidence>